<accession>A0ABQ5JVV9</accession>
<feature type="non-terminal residue" evidence="2">
    <location>
        <position position="104"/>
    </location>
</feature>
<organism evidence="2 3">
    <name type="scientific">Aduncisulcus paluster</name>
    <dbReference type="NCBI Taxonomy" id="2918883"/>
    <lineage>
        <taxon>Eukaryota</taxon>
        <taxon>Metamonada</taxon>
        <taxon>Carpediemonas-like organisms</taxon>
        <taxon>Aduncisulcus</taxon>
    </lineage>
</organism>
<dbReference type="Proteomes" id="UP001057375">
    <property type="component" value="Unassembled WGS sequence"/>
</dbReference>
<keyword evidence="1" id="KW-1133">Transmembrane helix</keyword>
<evidence type="ECO:0000313" key="3">
    <source>
        <dbReference type="Proteomes" id="UP001057375"/>
    </source>
</evidence>
<keyword evidence="1" id="KW-0472">Membrane</keyword>
<reference evidence="2" key="1">
    <citation type="submission" date="2022-03" db="EMBL/GenBank/DDBJ databases">
        <title>Draft genome sequence of Aduncisulcus paluster, a free-living microaerophilic Fornicata.</title>
        <authorList>
            <person name="Yuyama I."/>
            <person name="Kume K."/>
            <person name="Tamura T."/>
            <person name="Inagaki Y."/>
            <person name="Hashimoto T."/>
        </authorList>
    </citation>
    <scope>NUCLEOTIDE SEQUENCE</scope>
    <source>
        <strain evidence="2">NY0171</strain>
    </source>
</reference>
<evidence type="ECO:0000313" key="2">
    <source>
        <dbReference type="EMBL" id="GKT14026.1"/>
    </source>
</evidence>
<comment type="caution">
    <text evidence="2">The sequence shown here is derived from an EMBL/GenBank/DDBJ whole genome shotgun (WGS) entry which is preliminary data.</text>
</comment>
<sequence>MFVRGWNGFLECAASLVLFLQKKIPAKTFLSRLGGSCPVTIFCTLLLILCFKVYFSILGLGASELEQLGYFLGAVPRTWYYLISAGRYSMELRALWSACPTIST</sequence>
<keyword evidence="1" id="KW-0812">Transmembrane</keyword>
<feature type="transmembrane region" description="Helical" evidence="1">
    <location>
        <begin position="33"/>
        <end position="55"/>
    </location>
</feature>
<gene>
    <name evidence="2" type="ORF">ADUPG1_004014</name>
</gene>
<evidence type="ECO:0000256" key="1">
    <source>
        <dbReference type="SAM" id="Phobius"/>
    </source>
</evidence>
<dbReference type="EMBL" id="BQXS01005703">
    <property type="protein sequence ID" value="GKT14026.1"/>
    <property type="molecule type" value="Genomic_DNA"/>
</dbReference>
<keyword evidence="3" id="KW-1185">Reference proteome</keyword>
<name>A0ABQ5JVV9_9EUKA</name>
<protein>
    <submittedName>
        <fullName evidence="2">Uncharacterized protein</fullName>
    </submittedName>
</protein>
<proteinExistence type="predicted"/>